<keyword evidence="8" id="KW-1185">Reference proteome</keyword>
<dbReference type="Pfam" id="PF13977">
    <property type="entry name" value="TetR_C_6"/>
    <property type="match status" value="1"/>
</dbReference>
<accession>A0ABW4RRN8</accession>
<dbReference type="PANTHER" id="PTHR30055:SF226">
    <property type="entry name" value="HTH-TYPE TRANSCRIPTIONAL REGULATOR PKSA"/>
    <property type="match status" value="1"/>
</dbReference>
<dbReference type="InterPro" id="IPR001647">
    <property type="entry name" value="HTH_TetR"/>
</dbReference>
<evidence type="ECO:0000259" key="6">
    <source>
        <dbReference type="PROSITE" id="PS50977"/>
    </source>
</evidence>
<name>A0ABW4RRN8_9ACTN</name>
<dbReference type="Gene3D" id="1.10.357.10">
    <property type="entry name" value="Tetracycline Repressor, domain 2"/>
    <property type="match status" value="1"/>
</dbReference>
<keyword evidence="2" id="KW-0805">Transcription regulation</keyword>
<dbReference type="SUPFAM" id="SSF48498">
    <property type="entry name" value="Tetracyclin repressor-like, C-terminal domain"/>
    <property type="match status" value="1"/>
</dbReference>
<proteinExistence type="predicted"/>
<evidence type="ECO:0000256" key="4">
    <source>
        <dbReference type="ARBA" id="ARBA00023163"/>
    </source>
</evidence>
<evidence type="ECO:0000313" key="8">
    <source>
        <dbReference type="Proteomes" id="UP001597326"/>
    </source>
</evidence>
<dbReference type="Pfam" id="PF00440">
    <property type="entry name" value="TetR_N"/>
    <property type="match status" value="1"/>
</dbReference>
<feature type="domain" description="HTH tetR-type" evidence="6">
    <location>
        <begin position="3"/>
        <end position="63"/>
    </location>
</feature>
<dbReference type="SUPFAM" id="SSF46689">
    <property type="entry name" value="Homeodomain-like"/>
    <property type="match status" value="1"/>
</dbReference>
<comment type="caution">
    <text evidence="7">The sequence shown here is derived from an EMBL/GenBank/DDBJ whole genome shotgun (WGS) entry which is preliminary data.</text>
</comment>
<keyword evidence="1" id="KW-0678">Repressor</keyword>
<evidence type="ECO:0000256" key="3">
    <source>
        <dbReference type="ARBA" id="ARBA00023125"/>
    </source>
</evidence>
<sequence length="188" mass="19875">MEHDKREQILAGVWQVIATDGLAAVSVRSVATAAGVSPGRVQHYFATKTELVRASARAMIELAQRTHPETGGSPDQRATLEELLLHPLEPASSSRAGTSIYYAYIAASLADPEIGHILAEAHQGLVSAVRDCLATQHPDLPDPVATARRLVLLSNGATQAVLLGSLDADLARELVRAALPTHPGNQEA</sequence>
<dbReference type="InterPro" id="IPR050109">
    <property type="entry name" value="HTH-type_TetR-like_transc_reg"/>
</dbReference>
<evidence type="ECO:0000313" key="7">
    <source>
        <dbReference type="EMBL" id="MFD1888891.1"/>
    </source>
</evidence>
<dbReference type="InterPro" id="IPR036271">
    <property type="entry name" value="Tet_transcr_reg_TetR-rel_C_sf"/>
</dbReference>
<keyword evidence="3 5" id="KW-0238">DNA-binding</keyword>
<organism evidence="7 8">
    <name type="scientific">Luteococcus peritonei</name>
    <dbReference type="NCBI Taxonomy" id="88874"/>
    <lineage>
        <taxon>Bacteria</taxon>
        <taxon>Bacillati</taxon>
        <taxon>Actinomycetota</taxon>
        <taxon>Actinomycetes</taxon>
        <taxon>Propionibacteriales</taxon>
        <taxon>Propionibacteriaceae</taxon>
        <taxon>Luteococcus</taxon>
    </lineage>
</organism>
<dbReference type="PROSITE" id="PS50977">
    <property type="entry name" value="HTH_TETR_2"/>
    <property type="match status" value="1"/>
</dbReference>
<dbReference type="InterPro" id="IPR039538">
    <property type="entry name" value="BetI_C"/>
</dbReference>
<protein>
    <submittedName>
        <fullName evidence="7">TetR/AcrR family transcriptional regulator</fullName>
    </submittedName>
</protein>
<evidence type="ECO:0000256" key="5">
    <source>
        <dbReference type="PROSITE-ProRule" id="PRU00335"/>
    </source>
</evidence>
<dbReference type="Proteomes" id="UP001597326">
    <property type="component" value="Unassembled WGS sequence"/>
</dbReference>
<evidence type="ECO:0000256" key="1">
    <source>
        <dbReference type="ARBA" id="ARBA00022491"/>
    </source>
</evidence>
<evidence type="ECO:0000256" key="2">
    <source>
        <dbReference type="ARBA" id="ARBA00023015"/>
    </source>
</evidence>
<dbReference type="RefSeq" id="WP_343875121.1">
    <property type="nucleotide sequence ID" value="NZ_BAAAIX010000028.1"/>
</dbReference>
<keyword evidence="4" id="KW-0804">Transcription</keyword>
<dbReference type="EMBL" id="JBHUFZ010000005">
    <property type="protein sequence ID" value="MFD1888891.1"/>
    <property type="molecule type" value="Genomic_DNA"/>
</dbReference>
<dbReference type="PANTHER" id="PTHR30055">
    <property type="entry name" value="HTH-TYPE TRANSCRIPTIONAL REGULATOR RUTR"/>
    <property type="match status" value="1"/>
</dbReference>
<feature type="DNA-binding region" description="H-T-H motif" evidence="5">
    <location>
        <begin position="26"/>
        <end position="45"/>
    </location>
</feature>
<dbReference type="InterPro" id="IPR009057">
    <property type="entry name" value="Homeodomain-like_sf"/>
</dbReference>
<reference evidence="8" key="1">
    <citation type="journal article" date="2019" name="Int. J. Syst. Evol. Microbiol.">
        <title>The Global Catalogue of Microorganisms (GCM) 10K type strain sequencing project: providing services to taxonomists for standard genome sequencing and annotation.</title>
        <authorList>
            <consortium name="The Broad Institute Genomics Platform"/>
            <consortium name="The Broad Institute Genome Sequencing Center for Infectious Disease"/>
            <person name="Wu L."/>
            <person name="Ma J."/>
        </authorList>
    </citation>
    <scope>NUCLEOTIDE SEQUENCE [LARGE SCALE GENOMIC DNA]</scope>
    <source>
        <strain evidence="8">CAIM 431</strain>
    </source>
</reference>
<gene>
    <name evidence="7" type="ORF">ACFSCS_01650</name>
</gene>